<evidence type="ECO:0000256" key="1">
    <source>
        <dbReference type="ARBA" id="ARBA00022723"/>
    </source>
</evidence>
<feature type="compositionally biased region" description="Polar residues" evidence="3">
    <location>
        <begin position="379"/>
        <end position="415"/>
    </location>
</feature>
<feature type="compositionally biased region" description="Basic and acidic residues" evidence="3">
    <location>
        <begin position="166"/>
        <end position="178"/>
    </location>
</feature>
<dbReference type="SMART" id="SM01394">
    <property type="entry name" value="S_100"/>
    <property type="match status" value="1"/>
</dbReference>
<evidence type="ECO:0000256" key="2">
    <source>
        <dbReference type="ARBA" id="ARBA00022837"/>
    </source>
</evidence>
<organism evidence="5 6">
    <name type="scientific">Carlito syrichta</name>
    <name type="common">Philippine tarsier</name>
    <name type="synonym">Tarsius syrichta</name>
    <dbReference type="NCBI Taxonomy" id="1868482"/>
    <lineage>
        <taxon>Eukaryota</taxon>
        <taxon>Metazoa</taxon>
        <taxon>Chordata</taxon>
        <taxon>Craniata</taxon>
        <taxon>Vertebrata</taxon>
        <taxon>Euteleostomi</taxon>
        <taxon>Mammalia</taxon>
        <taxon>Eutheria</taxon>
        <taxon>Euarchontoglires</taxon>
        <taxon>Primates</taxon>
        <taxon>Haplorrhini</taxon>
        <taxon>Tarsiiformes</taxon>
        <taxon>Tarsiidae</taxon>
        <taxon>Carlito</taxon>
    </lineage>
</organism>
<dbReference type="CTD" id="49860"/>
<feature type="compositionally biased region" description="Basic and acidic residues" evidence="3">
    <location>
        <begin position="187"/>
        <end position="215"/>
    </location>
</feature>
<dbReference type="KEGG" id="csyr:103255171"/>
<dbReference type="GO" id="GO:0005509">
    <property type="term" value="F:calcium ion binding"/>
    <property type="evidence" value="ECO:0007669"/>
    <property type="project" value="InterPro"/>
</dbReference>
<dbReference type="Gene3D" id="1.10.238.10">
    <property type="entry name" value="EF-hand"/>
    <property type="match status" value="1"/>
</dbReference>
<dbReference type="AlphaFoldDB" id="A0A1U7TED5"/>
<feature type="domain" description="EF-hand" evidence="4">
    <location>
        <begin position="49"/>
        <end position="84"/>
    </location>
</feature>
<dbReference type="GO" id="GO:1902808">
    <property type="term" value="P:positive regulation of cell cycle G1/S phase transition"/>
    <property type="evidence" value="ECO:0007669"/>
    <property type="project" value="TreeGrafter"/>
</dbReference>
<feature type="compositionally biased region" description="Polar residues" evidence="3">
    <location>
        <begin position="220"/>
        <end position="233"/>
    </location>
</feature>
<gene>
    <name evidence="6" type="primary">CRNN</name>
</gene>
<dbReference type="Proteomes" id="UP000189704">
    <property type="component" value="Unplaced"/>
</dbReference>
<dbReference type="InterPro" id="IPR013787">
    <property type="entry name" value="S100_Ca-bd_sub"/>
</dbReference>
<dbReference type="InterPro" id="IPR018247">
    <property type="entry name" value="EF_Hand_1_Ca_BS"/>
</dbReference>
<dbReference type="SUPFAM" id="SSF47473">
    <property type="entry name" value="EF-hand"/>
    <property type="match status" value="1"/>
</dbReference>
<sequence length="488" mass="53080">MPQLLQNISGIMEAFGRYARMEGDCMVLSRGELKRLLEHEFADVIVNPHDPATVDKVLRLLDEDNTGTVDFKEFLVLMFKVAQACFKTMSESPKGACGSPESERLHPGASQELGEGQRSGTEVGRVGEGQHHVESGHGQTKQASRGQGRPGTQTQDQNIGSTWVSSHDRQTESQRQERSSQQTQRVGEGKSHQTRERRSEKQPQTREQDRADHTGEIVTGTATHTQAGAIQTLEQDRRLQTGSTHTQTQESTSGQNRGTETHSQDRNQTGQAVTGGHVQSLEGTHTQTTEQDRTHQTGSTHTQTQESTGGQNRGTETHGQDRSQTNQAVTGGHTGTGGYIQTQEGTHTQTVEQDRSQTVSHGGVREQGQTQMQSGSGQRWTQVSSYETGETVQGGQAQNGASTVSGRQDWSSTHPGGSVTGGQGERQPAVVSAEWVDDLTRETVFHRQDQNSPHTGVPSAQGQGAAQPEERRGITARALYSYFKSSKP</sequence>
<dbReference type="OrthoDB" id="9451669at2759"/>
<dbReference type="InterPro" id="IPR034325">
    <property type="entry name" value="S-100_dom"/>
</dbReference>
<feature type="compositionally biased region" description="Low complexity" evidence="3">
    <location>
        <begin position="367"/>
        <end position="378"/>
    </location>
</feature>
<dbReference type="CDD" id="cd00213">
    <property type="entry name" value="S-100"/>
    <property type="match status" value="1"/>
</dbReference>
<evidence type="ECO:0000259" key="4">
    <source>
        <dbReference type="PROSITE" id="PS50222"/>
    </source>
</evidence>
<dbReference type="GO" id="GO:0051896">
    <property type="term" value="P:regulation of phosphatidylinositol 3-kinase/protein kinase B signal transduction"/>
    <property type="evidence" value="ECO:0007669"/>
    <property type="project" value="TreeGrafter"/>
</dbReference>
<dbReference type="STRING" id="1868482.ENSTSYP00000027376"/>
<feature type="compositionally biased region" description="Polar residues" evidence="3">
    <location>
        <begin position="450"/>
        <end position="464"/>
    </location>
</feature>
<dbReference type="PROSITE" id="PS50222">
    <property type="entry name" value="EF_HAND_2"/>
    <property type="match status" value="1"/>
</dbReference>
<dbReference type="InterPro" id="IPR011992">
    <property type="entry name" value="EF-hand-dom_pair"/>
</dbReference>
<dbReference type="InterPro" id="IPR002048">
    <property type="entry name" value="EF_hand_dom"/>
</dbReference>
<feature type="compositionally biased region" description="Polar residues" evidence="3">
    <location>
        <begin position="240"/>
        <end position="258"/>
    </location>
</feature>
<dbReference type="PANTHER" id="PTHR11639:SF26">
    <property type="entry name" value="CORNULIN"/>
    <property type="match status" value="1"/>
</dbReference>
<dbReference type="RefSeq" id="XP_008051327.1">
    <property type="nucleotide sequence ID" value="XM_008053136.1"/>
</dbReference>
<evidence type="ECO:0000313" key="6">
    <source>
        <dbReference type="RefSeq" id="XP_008051327.1"/>
    </source>
</evidence>
<dbReference type="GO" id="GO:0048306">
    <property type="term" value="F:calcium-dependent protein binding"/>
    <property type="evidence" value="ECO:0007669"/>
    <property type="project" value="TreeGrafter"/>
</dbReference>
<dbReference type="GO" id="GO:0071345">
    <property type="term" value="P:cellular response to cytokine stimulus"/>
    <property type="evidence" value="ECO:0007669"/>
    <property type="project" value="TreeGrafter"/>
</dbReference>
<accession>A0A1U7TED5</accession>
<feature type="compositionally biased region" description="Polar residues" evidence="3">
    <location>
        <begin position="137"/>
        <end position="165"/>
    </location>
</feature>
<protein>
    <submittedName>
        <fullName evidence="6">Cornulin</fullName>
    </submittedName>
</protein>
<evidence type="ECO:0000313" key="5">
    <source>
        <dbReference type="Proteomes" id="UP000189704"/>
    </source>
</evidence>
<dbReference type="GO" id="GO:0046914">
    <property type="term" value="F:transition metal ion binding"/>
    <property type="evidence" value="ECO:0007669"/>
    <property type="project" value="InterPro"/>
</dbReference>
<feature type="compositionally biased region" description="Polar residues" evidence="3">
    <location>
        <begin position="339"/>
        <end position="360"/>
    </location>
</feature>
<keyword evidence="5" id="KW-1185">Reference proteome</keyword>
<dbReference type="PROSITE" id="PS00018">
    <property type="entry name" value="EF_HAND_1"/>
    <property type="match status" value="1"/>
</dbReference>
<feature type="region of interest" description="Disordered" evidence="3">
    <location>
        <begin position="90"/>
        <end position="473"/>
    </location>
</feature>
<keyword evidence="1" id="KW-0479">Metal-binding</keyword>
<name>A0A1U7TED5_CARSF</name>
<proteinExistence type="predicted"/>
<dbReference type="Pfam" id="PF01023">
    <property type="entry name" value="S_100"/>
    <property type="match status" value="1"/>
</dbReference>
<feature type="compositionally biased region" description="Basic and acidic residues" evidence="3">
    <location>
        <begin position="438"/>
        <end position="449"/>
    </location>
</feature>
<dbReference type="GeneID" id="103255171"/>
<dbReference type="GO" id="GO:0005615">
    <property type="term" value="C:extracellular space"/>
    <property type="evidence" value="ECO:0007669"/>
    <property type="project" value="TreeGrafter"/>
</dbReference>
<reference evidence="6" key="1">
    <citation type="submission" date="2025-08" db="UniProtKB">
        <authorList>
            <consortium name="RefSeq"/>
        </authorList>
    </citation>
    <scope>IDENTIFICATION</scope>
</reference>
<feature type="compositionally biased region" description="Low complexity" evidence="3">
    <location>
        <begin position="296"/>
        <end position="310"/>
    </location>
</feature>
<evidence type="ECO:0000256" key="3">
    <source>
        <dbReference type="SAM" id="MobiDB-lite"/>
    </source>
</evidence>
<dbReference type="PANTHER" id="PTHR11639">
    <property type="entry name" value="S100 CALCIUM-BINDING PROTEIN"/>
    <property type="match status" value="1"/>
</dbReference>
<keyword evidence="2" id="KW-0106">Calcium</keyword>
<dbReference type="SMART" id="SM00054">
    <property type="entry name" value="EFh"/>
    <property type="match status" value="1"/>
</dbReference>